<reference evidence="2" key="1">
    <citation type="submission" date="2015-03" db="EMBL/GenBank/DDBJ databases">
        <authorList>
            <consortium name="Pathogen Informatics"/>
        </authorList>
    </citation>
    <scope>NUCLEOTIDE SEQUENCE [LARGE SCALE GENOMIC DNA]</scope>
    <source>
        <strain evidence="2">N09902308</strain>
    </source>
</reference>
<gene>
    <name evidence="1" type="ORF">ERS007739_03834</name>
</gene>
<dbReference type="EMBL" id="CSBK01002118">
    <property type="protein sequence ID" value="COZ50902.1"/>
    <property type="molecule type" value="Genomic_DNA"/>
</dbReference>
<comment type="caution">
    <text evidence="1">The sequence shown here is derived from an EMBL/GenBank/DDBJ whole genome shotgun (WGS) entry which is preliminary data.</text>
</comment>
<evidence type="ECO:0000313" key="2">
    <source>
        <dbReference type="Proteomes" id="UP000039021"/>
    </source>
</evidence>
<accession>A0A916LEY2</accession>
<name>A0A916LEY2_MYCTX</name>
<proteinExistence type="predicted"/>
<protein>
    <submittedName>
        <fullName evidence="1">Uncharacterized protein</fullName>
    </submittedName>
</protein>
<sequence length="141" mass="14921">MVLGHLVFVHPDHRLLTGVDAGLGARGRLLDAQLGDAVADGLRHAAMFSDLGDVRPGSPREPMGQPLHIVGAPPRVDRPRGARLLLQHQLGVARDAGRKIGGQRQRLVQGVGVQRLGVPLGGGHRLDACARHVVEHILGGQ</sequence>
<dbReference type="Proteomes" id="UP000039021">
    <property type="component" value="Unassembled WGS sequence"/>
</dbReference>
<organism evidence="1 2">
    <name type="scientific">Mycobacterium tuberculosis</name>
    <dbReference type="NCBI Taxonomy" id="1773"/>
    <lineage>
        <taxon>Bacteria</taxon>
        <taxon>Bacillati</taxon>
        <taxon>Actinomycetota</taxon>
        <taxon>Actinomycetes</taxon>
        <taxon>Mycobacteriales</taxon>
        <taxon>Mycobacteriaceae</taxon>
        <taxon>Mycobacterium</taxon>
        <taxon>Mycobacterium tuberculosis complex</taxon>
    </lineage>
</organism>
<dbReference type="AlphaFoldDB" id="A0A916LEY2"/>
<evidence type="ECO:0000313" key="1">
    <source>
        <dbReference type="EMBL" id="COZ50902.1"/>
    </source>
</evidence>